<dbReference type="InterPro" id="IPR036249">
    <property type="entry name" value="Thioredoxin-like_sf"/>
</dbReference>
<name>A0A9X1LCG0_9GAMM</name>
<dbReference type="Proteomes" id="UP001139095">
    <property type="component" value="Unassembled WGS sequence"/>
</dbReference>
<comment type="subcellular location">
    <subcellularLocation>
        <location evidence="1">Cell inner membrane</location>
        <topology evidence="1">Single-pass membrane protein</topology>
        <orientation evidence="1">Periplasmic side</orientation>
    </subcellularLocation>
</comment>
<keyword evidence="3" id="KW-0201">Cytochrome c-type biogenesis</keyword>
<keyword evidence="4" id="KW-1015">Disulfide bond</keyword>
<keyword evidence="8" id="KW-1185">Reference proteome</keyword>
<evidence type="ECO:0000256" key="4">
    <source>
        <dbReference type="ARBA" id="ARBA00023157"/>
    </source>
</evidence>
<evidence type="ECO:0000256" key="3">
    <source>
        <dbReference type="ARBA" id="ARBA00022748"/>
    </source>
</evidence>
<accession>A0A9X1LCG0</accession>
<evidence type="ECO:0000256" key="2">
    <source>
        <dbReference type="ARBA" id="ARBA00007758"/>
    </source>
</evidence>
<dbReference type="CDD" id="cd03010">
    <property type="entry name" value="TlpA_like_DsbE"/>
    <property type="match status" value="1"/>
</dbReference>
<dbReference type="Pfam" id="PF08534">
    <property type="entry name" value="Redoxin"/>
    <property type="match status" value="1"/>
</dbReference>
<organism evidence="7 8">
    <name type="scientific">Marinomonas algarum</name>
    <dbReference type="NCBI Taxonomy" id="2883105"/>
    <lineage>
        <taxon>Bacteria</taxon>
        <taxon>Pseudomonadati</taxon>
        <taxon>Pseudomonadota</taxon>
        <taxon>Gammaproteobacteria</taxon>
        <taxon>Oceanospirillales</taxon>
        <taxon>Oceanospirillaceae</taxon>
        <taxon>Marinomonas</taxon>
    </lineage>
</organism>
<reference evidence="7" key="1">
    <citation type="submission" date="2021-10" db="EMBL/GenBank/DDBJ databases">
        <title>Marinomonas pontica sp. nov., isolated from the Black Sea.</title>
        <authorList>
            <person name="Zhao L.-H."/>
            <person name="Xue J.-H."/>
        </authorList>
    </citation>
    <scope>NUCLEOTIDE SEQUENCE</scope>
    <source>
        <strain evidence="7">E8</strain>
    </source>
</reference>
<evidence type="ECO:0000313" key="8">
    <source>
        <dbReference type="Proteomes" id="UP001139095"/>
    </source>
</evidence>
<dbReference type="PANTHER" id="PTHR42852:SF6">
    <property type="entry name" value="THIOL:DISULFIDE INTERCHANGE PROTEIN DSBE"/>
    <property type="match status" value="1"/>
</dbReference>
<dbReference type="GO" id="GO:0005886">
    <property type="term" value="C:plasma membrane"/>
    <property type="evidence" value="ECO:0007669"/>
    <property type="project" value="UniProtKB-SubCell"/>
</dbReference>
<evidence type="ECO:0000256" key="1">
    <source>
        <dbReference type="ARBA" id="ARBA00004383"/>
    </source>
</evidence>
<proteinExistence type="inferred from homology"/>
<protein>
    <submittedName>
        <fullName evidence="7">DsbE family thiol:disulfide interchange protein</fullName>
    </submittedName>
</protein>
<dbReference type="InterPro" id="IPR017937">
    <property type="entry name" value="Thioredoxin_CS"/>
</dbReference>
<dbReference type="PROSITE" id="PS51352">
    <property type="entry name" value="THIOREDOXIN_2"/>
    <property type="match status" value="1"/>
</dbReference>
<dbReference type="InterPro" id="IPR013766">
    <property type="entry name" value="Thioredoxin_domain"/>
</dbReference>
<comment type="similarity">
    <text evidence="2">Belongs to the thioredoxin family. DsbE subfamily.</text>
</comment>
<dbReference type="EMBL" id="JAJATW010000011">
    <property type="protein sequence ID" value="MCB5161999.1"/>
    <property type="molecule type" value="Genomic_DNA"/>
</dbReference>
<dbReference type="InterPro" id="IPR050553">
    <property type="entry name" value="Thioredoxin_ResA/DsbE_sf"/>
</dbReference>
<dbReference type="GO" id="GO:0015036">
    <property type="term" value="F:disulfide oxidoreductase activity"/>
    <property type="evidence" value="ECO:0007669"/>
    <property type="project" value="InterPro"/>
</dbReference>
<dbReference type="InterPro" id="IPR004799">
    <property type="entry name" value="Periplasmic_diS_OxRdtase_DsbE"/>
</dbReference>
<keyword evidence="5" id="KW-0676">Redox-active center</keyword>
<dbReference type="GO" id="GO:0030288">
    <property type="term" value="C:outer membrane-bounded periplasmic space"/>
    <property type="evidence" value="ECO:0007669"/>
    <property type="project" value="InterPro"/>
</dbReference>
<gene>
    <name evidence="7" type="ORF">LG368_08795</name>
</gene>
<evidence type="ECO:0000313" key="7">
    <source>
        <dbReference type="EMBL" id="MCB5161999.1"/>
    </source>
</evidence>
<dbReference type="InterPro" id="IPR013740">
    <property type="entry name" value="Redoxin"/>
</dbReference>
<dbReference type="SUPFAM" id="SSF52833">
    <property type="entry name" value="Thioredoxin-like"/>
    <property type="match status" value="1"/>
</dbReference>
<dbReference type="NCBIfam" id="TIGR00385">
    <property type="entry name" value="dsbE"/>
    <property type="match status" value="1"/>
</dbReference>
<evidence type="ECO:0000256" key="5">
    <source>
        <dbReference type="ARBA" id="ARBA00023284"/>
    </source>
</evidence>
<dbReference type="PROSITE" id="PS00194">
    <property type="entry name" value="THIOREDOXIN_1"/>
    <property type="match status" value="1"/>
</dbReference>
<dbReference type="AlphaFoldDB" id="A0A9X1LCG0"/>
<dbReference type="RefSeq" id="WP_226754364.1">
    <property type="nucleotide sequence ID" value="NZ_JAJATW010000011.1"/>
</dbReference>
<dbReference type="PANTHER" id="PTHR42852">
    <property type="entry name" value="THIOL:DISULFIDE INTERCHANGE PROTEIN DSBE"/>
    <property type="match status" value="1"/>
</dbReference>
<sequence length="169" mass="19125">MRKFFLFFPFVAFSILSVVLYVQIGKDANYMPSALIGQTVPEFTLVSLTDDELVSNKDLPNQPYLINFWGTWCAACHVEHPYLVQLARSGVVIVGVDYKDKKSLAEQWLNKKGDPYRYVLMDELGHFGVDMGITGAPETFVVDSQGVVVYRHQGEINAQNWPVIEGYLQ</sequence>
<feature type="domain" description="Thioredoxin" evidence="6">
    <location>
        <begin position="34"/>
        <end position="169"/>
    </location>
</feature>
<dbReference type="Gene3D" id="3.40.30.10">
    <property type="entry name" value="Glutaredoxin"/>
    <property type="match status" value="1"/>
</dbReference>
<evidence type="ECO:0000259" key="6">
    <source>
        <dbReference type="PROSITE" id="PS51352"/>
    </source>
</evidence>
<comment type="caution">
    <text evidence="7">The sequence shown here is derived from an EMBL/GenBank/DDBJ whole genome shotgun (WGS) entry which is preliminary data.</text>
</comment>
<dbReference type="GO" id="GO:0017004">
    <property type="term" value="P:cytochrome complex assembly"/>
    <property type="evidence" value="ECO:0007669"/>
    <property type="project" value="UniProtKB-KW"/>
</dbReference>